<evidence type="ECO:0000256" key="10">
    <source>
        <dbReference type="ARBA" id="ARBA00038781"/>
    </source>
</evidence>
<dbReference type="AlphaFoldDB" id="A0A4D6HTN4"/>
<evidence type="ECO:0000256" key="14">
    <source>
        <dbReference type="ARBA" id="ARBA00057369"/>
    </source>
</evidence>
<dbReference type="EMBL" id="CP031306">
    <property type="protein sequence ID" value="QCC56468.1"/>
    <property type="molecule type" value="Genomic_DNA"/>
</dbReference>
<dbReference type="SMART" id="SM00382">
    <property type="entry name" value="AAA"/>
    <property type="match status" value="1"/>
</dbReference>
<evidence type="ECO:0000256" key="7">
    <source>
        <dbReference type="ARBA" id="ARBA00022967"/>
    </source>
</evidence>
<keyword evidence="2" id="KW-0813">Transport</keyword>
<dbReference type="GeneID" id="39853224"/>
<keyword evidence="16" id="KW-0614">Plasmid</keyword>
<evidence type="ECO:0000313" key="17">
    <source>
        <dbReference type="Proteomes" id="UP000296822"/>
    </source>
</evidence>
<evidence type="ECO:0000256" key="4">
    <source>
        <dbReference type="ARBA" id="ARBA00022505"/>
    </source>
</evidence>
<reference evidence="16 17" key="1">
    <citation type="journal article" date="2019" name="Nat. Commun.">
        <title>A new type of DNA phosphorothioation-based antiviral system in archaea.</title>
        <authorList>
            <person name="Xiong L."/>
            <person name="Liu S."/>
            <person name="Chen S."/>
            <person name="Xiao Y."/>
            <person name="Zhu B."/>
            <person name="Gao Y."/>
            <person name="Zhang Y."/>
            <person name="Chen B."/>
            <person name="Luo J."/>
            <person name="Deng Z."/>
            <person name="Chen X."/>
            <person name="Wang L."/>
            <person name="Chen S."/>
        </authorList>
    </citation>
    <scope>NUCLEOTIDE SEQUENCE [LARGE SCALE GENOMIC DNA]</scope>
    <source>
        <strain evidence="16 17">JCM 10635</strain>
        <plasmid evidence="16 17">unnamed1</plasmid>
    </source>
</reference>
<proteinExistence type="inferred from homology"/>
<name>A0A4D6HTN4_9EURY</name>
<dbReference type="GO" id="GO:0005524">
    <property type="term" value="F:ATP binding"/>
    <property type="evidence" value="ECO:0007669"/>
    <property type="project" value="UniProtKB-KW"/>
</dbReference>
<dbReference type="InterPro" id="IPR027417">
    <property type="entry name" value="P-loop_NTPase"/>
</dbReference>
<keyword evidence="8" id="KW-0472">Membrane</keyword>
<dbReference type="SUPFAM" id="SSF52540">
    <property type="entry name" value="P-loop containing nucleoside triphosphate hydrolases"/>
    <property type="match status" value="1"/>
</dbReference>
<keyword evidence="4" id="KW-0500">Molybdenum</keyword>
<dbReference type="GO" id="GO:0043190">
    <property type="term" value="C:ATP-binding cassette (ABC) transporter complex"/>
    <property type="evidence" value="ECO:0007669"/>
    <property type="project" value="InterPro"/>
</dbReference>
<evidence type="ECO:0000256" key="8">
    <source>
        <dbReference type="ARBA" id="ARBA00023136"/>
    </source>
</evidence>
<dbReference type="PANTHER" id="PTHR42781:SF4">
    <property type="entry name" value="SPERMIDINE_PUTRESCINE IMPORT ATP-BINDING PROTEIN POTA"/>
    <property type="match status" value="1"/>
</dbReference>
<dbReference type="InterPro" id="IPR003593">
    <property type="entry name" value="AAA+_ATPase"/>
</dbReference>
<dbReference type="SUPFAM" id="SSF50331">
    <property type="entry name" value="MOP-like"/>
    <property type="match status" value="1"/>
</dbReference>
<dbReference type="GO" id="GO:0016887">
    <property type="term" value="F:ATP hydrolysis activity"/>
    <property type="evidence" value="ECO:0007669"/>
    <property type="project" value="InterPro"/>
</dbReference>
<dbReference type="InterPro" id="IPR005893">
    <property type="entry name" value="PotA-like"/>
</dbReference>
<evidence type="ECO:0000256" key="2">
    <source>
        <dbReference type="ARBA" id="ARBA00022448"/>
    </source>
</evidence>
<comment type="subcellular location">
    <subcellularLocation>
        <location evidence="1">Cell membrane</location>
        <topology evidence="1">Peripheral membrane protein</topology>
    </subcellularLocation>
</comment>
<dbReference type="GO" id="GO:1901238">
    <property type="term" value="F:ABC-type tungstate transporter activity"/>
    <property type="evidence" value="ECO:0007669"/>
    <property type="project" value="UniProtKB-EC"/>
</dbReference>
<evidence type="ECO:0000256" key="3">
    <source>
        <dbReference type="ARBA" id="ARBA00022475"/>
    </source>
</evidence>
<keyword evidence="5" id="KW-0547">Nucleotide-binding</keyword>
<evidence type="ECO:0000256" key="1">
    <source>
        <dbReference type="ARBA" id="ARBA00004202"/>
    </source>
</evidence>
<dbReference type="InterPro" id="IPR008995">
    <property type="entry name" value="Mo/tungstate-bd_C_term_dom"/>
</dbReference>
<dbReference type="KEGG" id="nbg:DV706_18280"/>
<evidence type="ECO:0000256" key="6">
    <source>
        <dbReference type="ARBA" id="ARBA00022840"/>
    </source>
</evidence>
<evidence type="ECO:0000256" key="12">
    <source>
        <dbReference type="ARBA" id="ARBA00041133"/>
    </source>
</evidence>
<dbReference type="EC" id="7.3.2.6" evidence="11"/>
<evidence type="ECO:0000256" key="9">
    <source>
        <dbReference type="ARBA" id="ARBA00038307"/>
    </source>
</evidence>
<dbReference type="Gene3D" id="3.40.50.300">
    <property type="entry name" value="P-loop containing nucleotide triphosphate hydrolases"/>
    <property type="match status" value="1"/>
</dbReference>
<evidence type="ECO:0000256" key="5">
    <source>
        <dbReference type="ARBA" id="ARBA00022741"/>
    </source>
</evidence>
<dbReference type="PROSITE" id="PS00211">
    <property type="entry name" value="ABC_TRANSPORTER_1"/>
    <property type="match status" value="1"/>
</dbReference>
<protein>
    <recommendedName>
        <fullName evidence="12">Molybdate/tungstate import ATP-binding protein WtpC</fullName>
        <ecNumber evidence="11">7.3.2.6</ecNumber>
    </recommendedName>
</protein>
<keyword evidence="6 16" id="KW-0067">ATP-binding</keyword>
<sequence length="364" mass="39901">MSNATDTIVNLENVVKKFGDVTAVNDLSVDIREGEFFSLLGPSGCGKTTTLRMIAGFETATSGAVRIRDREMSGVPPYDRNAGMVFQGYALFPHKTVGENVGFGLKMEGVPKEEREKKVKETLELVDLPGLEDRSPNELSGGQQQRVALARALAIEPSLLLLDEPLSNLDYKLRRELRFQLKRIQEEVGVTTIYVTHNQEEAMAMSDRILILNDGQREQLGTPEEIYNKPKTRFVADFIGEANLFDGTVTQYQNGNAEIELSTETNRSLTVPANGAVEEGQPVTINVRPERITATDDEGMLTGEIVSRTYLGKSTRLLVSVDGSEVEAEIPSDQLAGISHDLSIGTTVNLAWQPEACVIVGEVN</sequence>
<feature type="domain" description="ABC transporter" evidence="15">
    <location>
        <begin position="9"/>
        <end position="239"/>
    </location>
</feature>
<comment type="catalytic activity">
    <reaction evidence="13">
        <text>tungstate(in) + ATP + H2O = tungstate(out) + ADP + phosphate + H(+)</text>
        <dbReference type="Rhea" id="RHEA:35027"/>
        <dbReference type="ChEBI" id="CHEBI:15377"/>
        <dbReference type="ChEBI" id="CHEBI:15378"/>
        <dbReference type="ChEBI" id="CHEBI:30616"/>
        <dbReference type="ChEBI" id="CHEBI:43474"/>
        <dbReference type="ChEBI" id="CHEBI:46502"/>
        <dbReference type="ChEBI" id="CHEBI:456216"/>
        <dbReference type="EC" id="7.3.2.6"/>
    </reaction>
</comment>
<dbReference type="Pfam" id="PF00005">
    <property type="entry name" value="ABC_tran"/>
    <property type="match status" value="1"/>
</dbReference>
<dbReference type="GO" id="GO:0015417">
    <property type="term" value="F:ABC-type polyamine transporter activity"/>
    <property type="evidence" value="ECO:0007669"/>
    <property type="project" value="InterPro"/>
</dbReference>
<dbReference type="Proteomes" id="UP000296822">
    <property type="component" value="Plasmid unnamed1"/>
</dbReference>
<dbReference type="InterPro" id="IPR013611">
    <property type="entry name" value="Transp-assoc_OB_typ2"/>
</dbReference>
<dbReference type="FunFam" id="3.40.50.300:FF:000425">
    <property type="entry name" value="Probable ABC transporter, ATP-binding subunit"/>
    <property type="match status" value="1"/>
</dbReference>
<dbReference type="InterPro" id="IPR050093">
    <property type="entry name" value="ABC_SmlMolc_Importer"/>
</dbReference>
<keyword evidence="16" id="KW-0378">Hydrolase</keyword>
<dbReference type="Pfam" id="PF08402">
    <property type="entry name" value="TOBE_2"/>
    <property type="match status" value="1"/>
</dbReference>
<dbReference type="NCBIfam" id="TIGR01187">
    <property type="entry name" value="potA"/>
    <property type="match status" value="1"/>
</dbReference>
<dbReference type="InterPro" id="IPR017871">
    <property type="entry name" value="ABC_transporter-like_CS"/>
</dbReference>
<dbReference type="InterPro" id="IPR012340">
    <property type="entry name" value="NA-bd_OB-fold"/>
</dbReference>
<dbReference type="InterPro" id="IPR003439">
    <property type="entry name" value="ABC_transporter-like_ATP-bd"/>
</dbReference>
<keyword evidence="7" id="KW-1278">Translocase</keyword>
<organism evidence="16 17">
    <name type="scientific">Natronorubrum bangense</name>
    <dbReference type="NCBI Taxonomy" id="61858"/>
    <lineage>
        <taxon>Archaea</taxon>
        <taxon>Methanobacteriati</taxon>
        <taxon>Methanobacteriota</taxon>
        <taxon>Stenosarchaea group</taxon>
        <taxon>Halobacteria</taxon>
        <taxon>Halobacteriales</taxon>
        <taxon>Natrialbaceae</taxon>
        <taxon>Natronorubrum</taxon>
    </lineage>
</organism>
<geneLocation type="plasmid" evidence="16">
    <name>unnamed1</name>
</geneLocation>
<dbReference type="PROSITE" id="PS50893">
    <property type="entry name" value="ABC_TRANSPORTER_2"/>
    <property type="match status" value="1"/>
</dbReference>
<evidence type="ECO:0000313" key="16">
    <source>
        <dbReference type="EMBL" id="QCC56468.1"/>
    </source>
</evidence>
<gene>
    <name evidence="16" type="primary">potA</name>
    <name evidence="16" type="ORF">DV706_18280</name>
</gene>
<comment type="subunit">
    <text evidence="10">The complex is composed of two ATP-binding proteins (WtpC), two transmembrane proteins (WtpB) and a solute-binding protein (WtpA).</text>
</comment>
<comment type="similarity">
    <text evidence="9">Belongs to the ABC transporter superfamily. Sulfate/tungstate importer (TC 3.A.1.6) family.</text>
</comment>
<evidence type="ECO:0000259" key="15">
    <source>
        <dbReference type="PROSITE" id="PS50893"/>
    </source>
</evidence>
<dbReference type="PANTHER" id="PTHR42781">
    <property type="entry name" value="SPERMIDINE/PUTRESCINE IMPORT ATP-BINDING PROTEIN POTA"/>
    <property type="match status" value="1"/>
</dbReference>
<accession>A0A4D6HTN4</accession>
<comment type="function">
    <text evidence="14">Part of the ABC transporter complex WtpABC involved in molybdate/tungstate import. Responsible for energy coupling to the transport system.</text>
</comment>
<evidence type="ECO:0000256" key="13">
    <source>
        <dbReference type="ARBA" id="ARBA00047936"/>
    </source>
</evidence>
<dbReference type="Gene3D" id="2.40.50.140">
    <property type="entry name" value="Nucleic acid-binding proteins"/>
    <property type="match status" value="1"/>
</dbReference>
<keyword evidence="3" id="KW-1003">Cell membrane</keyword>
<dbReference type="RefSeq" id="WP_049889772.1">
    <property type="nucleotide sequence ID" value="NZ_CP031306.1"/>
</dbReference>
<evidence type="ECO:0000256" key="11">
    <source>
        <dbReference type="ARBA" id="ARBA00039025"/>
    </source>
</evidence>
<dbReference type="Gene3D" id="2.40.50.100">
    <property type="match status" value="1"/>
</dbReference>